<dbReference type="InterPro" id="IPR012349">
    <property type="entry name" value="Split_barrel_FMN-bd"/>
</dbReference>
<name>A0A1G8FJQ7_ANETH</name>
<dbReference type="PANTHER" id="PTHR42815:SF2">
    <property type="entry name" value="FAD-BINDING, PUTATIVE (AFU_ORTHOLOGUE AFUA_6G07600)-RELATED"/>
    <property type="match status" value="1"/>
</dbReference>
<evidence type="ECO:0000313" key="3">
    <source>
        <dbReference type="Proteomes" id="UP000198956"/>
    </source>
</evidence>
<dbReference type="EMBL" id="FNDE01000070">
    <property type="protein sequence ID" value="SDH82269.1"/>
    <property type="molecule type" value="Genomic_DNA"/>
</dbReference>
<dbReference type="Proteomes" id="UP000198956">
    <property type="component" value="Unassembled WGS sequence"/>
</dbReference>
<dbReference type="AlphaFoldDB" id="A0A1G8FJQ7"/>
<dbReference type="InterPro" id="IPR011576">
    <property type="entry name" value="Pyridox_Oxase_N"/>
</dbReference>
<dbReference type="OrthoDB" id="9796486at2"/>
<dbReference type="PANTHER" id="PTHR42815">
    <property type="entry name" value="FAD-BINDING, PUTATIVE (AFU_ORTHOLOGUE AFUA_6G07600)-RELATED"/>
    <property type="match status" value="1"/>
</dbReference>
<evidence type="ECO:0000259" key="1">
    <source>
        <dbReference type="Pfam" id="PF01243"/>
    </source>
</evidence>
<dbReference type="NCBIfam" id="TIGR04025">
    <property type="entry name" value="PPOX_FMN_DR2398"/>
    <property type="match status" value="1"/>
</dbReference>
<dbReference type="InterPro" id="IPR024029">
    <property type="entry name" value="Pyridox_Oxase_FMN-dep"/>
</dbReference>
<feature type="domain" description="Pyridoxamine 5'-phosphate oxidase N-terminal" evidence="1">
    <location>
        <begin position="39"/>
        <end position="156"/>
    </location>
</feature>
<sequence>MNKISVFGERISTEEELRSLIGYPGDLVNRKVIFHLDVHCRNFIAQSPFLLLATADHSGLCDVSPRGDVPGFVFVLDEKHLVIPERPGNRRVDSMRNILSNPQVGLLFLIPGLGETLRINGKACLVKDEKLLKQMEVNGRSPLVGIGVEVEECFVHCAKAILRSKLWEPETWPDKKRLPSAAKMLADHAKMPGTTVDEIAEILRESYSNRL</sequence>
<dbReference type="SUPFAM" id="SSF50475">
    <property type="entry name" value="FMN-binding split barrel"/>
    <property type="match status" value="1"/>
</dbReference>
<dbReference type="Pfam" id="PF01243">
    <property type="entry name" value="PNPOx_N"/>
    <property type="match status" value="1"/>
</dbReference>
<evidence type="ECO:0000313" key="2">
    <source>
        <dbReference type="EMBL" id="SDH82269.1"/>
    </source>
</evidence>
<dbReference type="RefSeq" id="WP_091261527.1">
    <property type="nucleotide sequence ID" value="NZ_FNDE01000070.1"/>
</dbReference>
<reference evidence="2 3" key="1">
    <citation type="submission" date="2016-10" db="EMBL/GenBank/DDBJ databases">
        <authorList>
            <person name="de Groot N.N."/>
        </authorList>
    </citation>
    <scope>NUCLEOTIDE SEQUENCE [LARGE SCALE GENOMIC DNA]</scope>
    <source>
        <strain evidence="2 3">L 420-91</strain>
    </source>
</reference>
<accession>A0A1G8FJQ7</accession>
<proteinExistence type="predicted"/>
<organism evidence="2 3">
    <name type="scientific">Aneurinibacillus thermoaerophilus</name>
    <dbReference type="NCBI Taxonomy" id="143495"/>
    <lineage>
        <taxon>Bacteria</taxon>
        <taxon>Bacillati</taxon>
        <taxon>Bacillota</taxon>
        <taxon>Bacilli</taxon>
        <taxon>Bacillales</taxon>
        <taxon>Paenibacillaceae</taxon>
        <taxon>Aneurinibacillus group</taxon>
        <taxon>Aneurinibacillus</taxon>
    </lineage>
</organism>
<protein>
    <recommendedName>
        <fullName evidence="1">Pyridoxamine 5'-phosphate oxidase N-terminal domain-containing protein</fullName>
    </recommendedName>
</protein>
<dbReference type="Gene3D" id="2.30.110.10">
    <property type="entry name" value="Electron Transport, Fmn-binding Protein, Chain A"/>
    <property type="match status" value="1"/>
</dbReference>
<gene>
    <name evidence="2" type="ORF">SAMN04489735_10704</name>
</gene>